<protein>
    <submittedName>
        <fullName evidence="3">Uncharacterized protein</fullName>
    </submittedName>
</protein>
<organism evidence="2 3">
    <name type="scientific">Ascaris lumbricoides</name>
    <name type="common">Giant roundworm</name>
    <dbReference type="NCBI Taxonomy" id="6252"/>
    <lineage>
        <taxon>Eukaryota</taxon>
        <taxon>Metazoa</taxon>
        <taxon>Ecdysozoa</taxon>
        <taxon>Nematoda</taxon>
        <taxon>Chromadorea</taxon>
        <taxon>Rhabditida</taxon>
        <taxon>Spirurina</taxon>
        <taxon>Ascaridomorpha</taxon>
        <taxon>Ascaridoidea</taxon>
        <taxon>Ascarididae</taxon>
        <taxon>Ascaris</taxon>
    </lineage>
</organism>
<evidence type="ECO:0000313" key="2">
    <source>
        <dbReference type="Proteomes" id="UP000036681"/>
    </source>
</evidence>
<reference evidence="3" key="1">
    <citation type="submission" date="2023-03" db="UniProtKB">
        <authorList>
            <consortium name="WormBaseParasite"/>
        </authorList>
    </citation>
    <scope>IDENTIFICATION</scope>
</reference>
<dbReference type="AlphaFoldDB" id="A0A9J2Q8E3"/>
<keyword evidence="2" id="KW-1185">Reference proteome</keyword>
<name>A0A9J2Q8E3_ASCLU</name>
<evidence type="ECO:0000256" key="1">
    <source>
        <dbReference type="SAM" id="MobiDB-lite"/>
    </source>
</evidence>
<feature type="region of interest" description="Disordered" evidence="1">
    <location>
        <begin position="1"/>
        <end position="32"/>
    </location>
</feature>
<feature type="compositionally biased region" description="Basic and acidic residues" evidence="1">
    <location>
        <begin position="1"/>
        <end position="14"/>
    </location>
</feature>
<proteinExistence type="predicted"/>
<accession>A0A9J2Q8E3</accession>
<dbReference type="Proteomes" id="UP000036681">
    <property type="component" value="Unplaced"/>
</dbReference>
<dbReference type="WBParaSite" id="ALUE_0001850301-mRNA-1">
    <property type="protein sequence ID" value="ALUE_0001850301-mRNA-1"/>
    <property type="gene ID" value="ALUE_0001850301"/>
</dbReference>
<sequence length="299" mass="32335">MFEKFAARDEKECSATDSGSAPEKNFQEASTSAQTEMLDYEYANMASMTAPAVDRMPMSDISAQQRVELAMIAANSEPFYDRSRFTSTANPLPSIWSKNPSALFSIDKLFHSFKHDGDNYGDGITETTNDPHLNALVTPKTGLFGVNSERASESTKEEASLNAFIMGGWNPFIVIPPIVYTVISIPHPLKVLGAGEGKGLAKFGVHEMRHMSWPSDMCPTSTITIGSTDKPDAGDNLLGSLLQGRLGEIDWIGSLLGTKQAPSKEEGNAIAQIFKGGLFGPADDSIPLKVSPRHTDESK</sequence>
<evidence type="ECO:0000313" key="3">
    <source>
        <dbReference type="WBParaSite" id="ALUE_0001850301-mRNA-1"/>
    </source>
</evidence>